<dbReference type="EMBL" id="BAABEX010000007">
    <property type="protein sequence ID" value="GAA4420557.1"/>
    <property type="molecule type" value="Genomic_DNA"/>
</dbReference>
<dbReference type="PANTHER" id="PTHR11669:SF0">
    <property type="entry name" value="PROTEIN STICHEL-LIKE 2"/>
    <property type="match status" value="1"/>
</dbReference>
<dbReference type="InterPro" id="IPR038249">
    <property type="entry name" value="PolIII_tau_V_sf"/>
</dbReference>
<protein>
    <recommendedName>
        <fullName evidence="11">DNA polymerase III subunit gamma/tau</fullName>
        <ecNumber evidence="11">2.7.7.7</ecNumber>
    </recommendedName>
</protein>
<dbReference type="SUPFAM" id="SSF48019">
    <property type="entry name" value="post-AAA+ oligomerization domain-like"/>
    <property type="match status" value="1"/>
</dbReference>
<keyword evidence="5" id="KW-0479">Metal-binding</keyword>
<gene>
    <name evidence="11" type="primary">dnaX</name>
    <name evidence="14" type="ORF">GCM10023090_08290</name>
</gene>
<dbReference type="CDD" id="cd00009">
    <property type="entry name" value="AAA"/>
    <property type="match status" value="1"/>
</dbReference>
<dbReference type="RefSeq" id="WP_345061452.1">
    <property type="nucleotide sequence ID" value="NZ_BAABEX010000007.1"/>
</dbReference>
<evidence type="ECO:0000256" key="6">
    <source>
        <dbReference type="ARBA" id="ARBA00022741"/>
    </source>
</evidence>
<keyword evidence="15" id="KW-1185">Reference proteome</keyword>
<sequence length="681" mass="72253">MSYLVLARKYRPRNFTEMVGQEHVVQALGNALTQQRLHHAYLFTGTRGVGKTTVSRILAKSLNCQGPDGQGGITAEPCGVCQACRDIDSGRFVDYTELDAASNRGVDEVQGLLEQAVYKPVQGRFKVFMIDEVHMLTNTAFNAMLKTLEEPPEYIKFVLATTDPQKVPVTVLSRCLQFNLRPMAPATVLEHLTRVLAAEQIEAEPSALRWLSRAARGSMRDALSLTDQAIAFGGGTLREDAVRQMLGAVDRSYVFQLIDALAAADGRRVVETCEALRVHGLSAASTLEDMAAVLQRMAVLQAVPSMAAEPDAADAEAAETTRLAAALPPDETQLLYSLCLHGRTELGLAPDEYAGLTMVLLRLLAFKPAAGAAEKKTPALSAEASHPARSAAPVQGTAVQAAPALAASAPGVPPSQPAAVPPPAAEPAPPPMAVPSPAEPSAPGRAPAVATAEQNPPQRPDRSSASTPALATPAVRPQAAPAAMPEPPPWEDIPDNAVAADAGPQGGAEAAWSAAPVQPVVSLPVRVASEPSARMQPRPHSTPASPDDPVRLVPTEEGDHWHSVVQQLVATEAVTALVRELALQSQLVARDDGHWLLRVERESLNQPTARERLRAALEAAGQARELSVEMGPVTDCPARRNAAAAQARQKRAQEVVMNDAYVQTLMREHGARIVPGSIQPL</sequence>
<dbReference type="Gene3D" id="1.20.272.10">
    <property type="match status" value="1"/>
</dbReference>
<evidence type="ECO:0000256" key="9">
    <source>
        <dbReference type="ARBA" id="ARBA00022932"/>
    </source>
</evidence>
<keyword evidence="3 11" id="KW-0548">Nucleotidyltransferase</keyword>
<organism evidence="14 15">
    <name type="scientific">Acidovorax lacteus</name>
    <dbReference type="NCBI Taxonomy" id="1924988"/>
    <lineage>
        <taxon>Bacteria</taxon>
        <taxon>Pseudomonadati</taxon>
        <taxon>Pseudomonadota</taxon>
        <taxon>Betaproteobacteria</taxon>
        <taxon>Burkholderiales</taxon>
        <taxon>Comamonadaceae</taxon>
        <taxon>Acidovorax</taxon>
    </lineage>
</organism>
<keyword evidence="9 11" id="KW-0239">DNA-directed DNA polymerase</keyword>
<feature type="region of interest" description="Disordered" evidence="12">
    <location>
        <begin position="529"/>
        <end position="550"/>
    </location>
</feature>
<keyword evidence="8 11" id="KW-0067">ATP-binding</keyword>
<feature type="domain" description="AAA+ ATPase" evidence="13">
    <location>
        <begin position="37"/>
        <end position="202"/>
    </location>
</feature>
<keyword evidence="7" id="KW-0862">Zinc</keyword>
<evidence type="ECO:0000256" key="11">
    <source>
        <dbReference type="RuleBase" id="RU364063"/>
    </source>
</evidence>
<dbReference type="Gene3D" id="3.40.50.300">
    <property type="entry name" value="P-loop containing nucleotide triphosphate hydrolases"/>
    <property type="match status" value="1"/>
</dbReference>
<dbReference type="NCBIfam" id="TIGR02397">
    <property type="entry name" value="dnaX_nterm"/>
    <property type="match status" value="1"/>
</dbReference>
<keyword evidence="6 11" id="KW-0547">Nucleotide-binding</keyword>
<dbReference type="NCBIfam" id="NF005942">
    <property type="entry name" value="PRK07994.1"/>
    <property type="match status" value="1"/>
</dbReference>
<dbReference type="InterPro" id="IPR003593">
    <property type="entry name" value="AAA+_ATPase"/>
</dbReference>
<dbReference type="CDD" id="cd18137">
    <property type="entry name" value="HLD_clamp_pol_III_gamma_tau"/>
    <property type="match status" value="1"/>
</dbReference>
<dbReference type="InterPro" id="IPR022754">
    <property type="entry name" value="DNA_pol_III_gamma-3"/>
</dbReference>
<feature type="compositionally biased region" description="Pro residues" evidence="12">
    <location>
        <begin position="411"/>
        <end position="440"/>
    </location>
</feature>
<keyword evidence="4 11" id="KW-0235">DNA replication</keyword>
<comment type="catalytic activity">
    <reaction evidence="10 11">
        <text>DNA(n) + a 2'-deoxyribonucleoside 5'-triphosphate = DNA(n+1) + diphosphate</text>
        <dbReference type="Rhea" id="RHEA:22508"/>
        <dbReference type="Rhea" id="RHEA-COMP:17339"/>
        <dbReference type="Rhea" id="RHEA-COMP:17340"/>
        <dbReference type="ChEBI" id="CHEBI:33019"/>
        <dbReference type="ChEBI" id="CHEBI:61560"/>
        <dbReference type="ChEBI" id="CHEBI:173112"/>
        <dbReference type="EC" id="2.7.7.7"/>
    </reaction>
</comment>
<dbReference type="InterPro" id="IPR012763">
    <property type="entry name" value="DNA_pol_III_sug/sutau_N"/>
</dbReference>
<dbReference type="SUPFAM" id="SSF52540">
    <property type="entry name" value="P-loop containing nucleoside triphosphate hydrolases"/>
    <property type="match status" value="1"/>
</dbReference>
<dbReference type="Pfam" id="PF22608">
    <property type="entry name" value="DNAX_ATPase_lid"/>
    <property type="match status" value="1"/>
</dbReference>
<comment type="subunit">
    <text evidence="11">DNA polymerase III contains a core (composed of alpha, epsilon and theta chains) that associates with a tau subunit. This core dimerizes to form the POLIII' complex. PolIII' associates with the gamma complex (composed of gamma, delta, delta', psi and chi chains) and with the beta chain to form the complete DNA polymerase III complex.</text>
</comment>
<name>A0ABP8L2V4_9BURK</name>
<dbReference type="InterPro" id="IPR008921">
    <property type="entry name" value="DNA_pol3_clamp-load_cplx_C"/>
</dbReference>
<keyword evidence="2 11" id="KW-0808">Transferase</keyword>
<dbReference type="Pfam" id="PF12169">
    <property type="entry name" value="DNA_pol3_gamma3"/>
    <property type="match status" value="1"/>
</dbReference>
<dbReference type="InterPro" id="IPR045085">
    <property type="entry name" value="HLD_clamp_pol_III_gamma_tau"/>
</dbReference>
<feature type="compositionally biased region" description="Low complexity" evidence="12">
    <location>
        <begin position="395"/>
        <end position="410"/>
    </location>
</feature>
<dbReference type="Gene3D" id="3.30.300.150">
    <property type="entry name" value="DNA polymerase III, tau subunit, domain V"/>
    <property type="match status" value="1"/>
</dbReference>
<evidence type="ECO:0000256" key="8">
    <source>
        <dbReference type="ARBA" id="ARBA00022840"/>
    </source>
</evidence>
<proteinExistence type="inferred from homology"/>
<dbReference type="PANTHER" id="PTHR11669">
    <property type="entry name" value="REPLICATION FACTOR C / DNA POLYMERASE III GAMMA-TAU SUBUNIT"/>
    <property type="match status" value="1"/>
</dbReference>
<evidence type="ECO:0000256" key="10">
    <source>
        <dbReference type="ARBA" id="ARBA00049244"/>
    </source>
</evidence>
<evidence type="ECO:0000256" key="5">
    <source>
        <dbReference type="ARBA" id="ARBA00022723"/>
    </source>
</evidence>
<dbReference type="EC" id="2.7.7.7" evidence="11"/>
<dbReference type="Pfam" id="PF13177">
    <property type="entry name" value="DNA_pol3_delta2"/>
    <property type="match status" value="1"/>
</dbReference>
<reference evidence="15" key="1">
    <citation type="journal article" date="2019" name="Int. J. Syst. Evol. Microbiol.">
        <title>The Global Catalogue of Microorganisms (GCM) 10K type strain sequencing project: providing services to taxonomists for standard genome sequencing and annotation.</title>
        <authorList>
            <consortium name="The Broad Institute Genomics Platform"/>
            <consortium name="The Broad Institute Genome Sequencing Center for Infectious Disease"/>
            <person name="Wu L."/>
            <person name="Ma J."/>
        </authorList>
    </citation>
    <scope>NUCLEOTIDE SEQUENCE [LARGE SCALE GENOMIC DNA]</scope>
    <source>
        <strain evidence="15">JCM 31890</strain>
    </source>
</reference>
<dbReference type="SMART" id="SM00382">
    <property type="entry name" value="AAA"/>
    <property type="match status" value="1"/>
</dbReference>
<comment type="similarity">
    <text evidence="1 11">Belongs to the DnaX/STICHEL family.</text>
</comment>
<feature type="compositionally biased region" description="Low complexity" evidence="12">
    <location>
        <begin position="463"/>
        <end position="483"/>
    </location>
</feature>
<evidence type="ECO:0000313" key="15">
    <source>
        <dbReference type="Proteomes" id="UP001501788"/>
    </source>
</evidence>
<dbReference type="InterPro" id="IPR021029">
    <property type="entry name" value="DNA_pol_III_tau_dom-5"/>
</dbReference>
<dbReference type="InterPro" id="IPR027417">
    <property type="entry name" value="P-loop_NTPase"/>
</dbReference>
<dbReference type="Pfam" id="PF12170">
    <property type="entry name" value="DNA_pol3_tau_5"/>
    <property type="match status" value="1"/>
</dbReference>
<evidence type="ECO:0000256" key="4">
    <source>
        <dbReference type="ARBA" id="ARBA00022705"/>
    </source>
</evidence>
<evidence type="ECO:0000256" key="7">
    <source>
        <dbReference type="ARBA" id="ARBA00022833"/>
    </source>
</evidence>
<comment type="function">
    <text evidence="11">DNA polymerase III is a complex, multichain enzyme responsible for most of the replicative synthesis in bacteria. This DNA polymerase also exhibits 3' to 5' exonuclease activity.</text>
</comment>
<evidence type="ECO:0000259" key="13">
    <source>
        <dbReference type="SMART" id="SM00382"/>
    </source>
</evidence>
<feature type="region of interest" description="Disordered" evidence="12">
    <location>
        <begin position="377"/>
        <end position="513"/>
    </location>
</feature>
<dbReference type="InterPro" id="IPR050238">
    <property type="entry name" value="DNA_Rep/Repair_Clamp_Loader"/>
</dbReference>
<evidence type="ECO:0000256" key="2">
    <source>
        <dbReference type="ARBA" id="ARBA00022679"/>
    </source>
</evidence>
<evidence type="ECO:0000313" key="14">
    <source>
        <dbReference type="EMBL" id="GAA4420557.1"/>
    </source>
</evidence>
<evidence type="ECO:0000256" key="1">
    <source>
        <dbReference type="ARBA" id="ARBA00006360"/>
    </source>
</evidence>
<accession>A0ABP8L2V4</accession>
<evidence type="ECO:0000256" key="3">
    <source>
        <dbReference type="ARBA" id="ARBA00022695"/>
    </source>
</evidence>
<dbReference type="Proteomes" id="UP001501788">
    <property type="component" value="Unassembled WGS sequence"/>
</dbReference>
<dbReference type="Gene3D" id="1.10.8.60">
    <property type="match status" value="1"/>
</dbReference>
<evidence type="ECO:0000256" key="12">
    <source>
        <dbReference type="SAM" id="MobiDB-lite"/>
    </source>
</evidence>
<comment type="caution">
    <text evidence="14">The sequence shown here is derived from an EMBL/GenBank/DDBJ whole genome shotgun (WGS) entry which is preliminary data.</text>
</comment>